<dbReference type="CDD" id="cd01335">
    <property type="entry name" value="Radical_SAM"/>
    <property type="match status" value="1"/>
</dbReference>
<evidence type="ECO:0000259" key="13">
    <source>
        <dbReference type="PROSITE" id="PS51449"/>
    </source>
</evidence>
<keyword evidence="9" id="KW-0411">Iron-sulfur</keyword>
<dbReference type="AlphaFoldDB" id="A0A2N0UZG7"/>
<evidence type="ECO:0000313" key="16">
    <source>
        <dbReference type="Proteomes" id="UP000233425"/>
    </source>
</evidence>
<dbReference type="InterPro" id="IPR005839">
    <property type="entry name" value="Methylthiotransferase"/>
</dbReference>
<evidence type="ECO:0000256" key="10">
    <source>
        <dbReference type="ARBA" id="ARBA00031213"/>
    </source>
</evidence>
<dbReference type="InterPro" id="IPR038135">
    <property type="entry name" value="Methylthiotransferase_N_sf"/>
</dbReference>
<evidence type="ECO:0000256" key="4">
    <source>
        <dbReference type="ARBA" id="ARBA00022485"/>
    </source>
</evidence>
<evidence type="ECO:0000259" key="14">
    <source>
        <dbReference type="PROSITE" id="PS51918"/>
    </source>
</evidence>
<comment type="cofactor">
    <cofactor evidence="1">
        <name>[4Fe-4S] cluster</name>
        <dbReference type="ChEBI" id="CHEBI:49883"/>
    </cofactor>
</comment>
<dbReference type="RefSeq" id="WP_101028466.1">
    <property type="nucleotide sequence ID" value="NZ_CABMMZ010000026.1"/>
</dbReference>
<dbReference type="GO" id="GO:0046872">
    <property type="term" value="F:metal ion binding"/>
    <property type="evidence" value="ECO:0007669"/>
    <property type="project" value="UniProtKB-KW"/>
</dbReference>
<evidence type="ECO:0000256" key="11">
    <source>
        <dbReference type="ARBA" id="ARBA00051661"/>
    </source>
</evidence>
<keyword evidence="7" id="KW-0479">Metal-binding</keyword>
<dbReference type="InterPro" id="IPR007197">
    <property type="entry name" value="rSAM"/>
</dbReference>
<dbReference type="InterPro" id="IPR023404">
    <property type="entry name" value="rSAM_horseshoe"/>
</dbReference>
<dbReference type="GO" id="GO:0035598">
    <property type="term" value="F:tRNA (N(6)-L-threonylcarbamoyladenosine(37)-C(2))-methylthiotransferase activity"/>
    <property type="evidence" value="ECO:0007669"/>
    <property type="project" value="UniProtKB-EC"/>
</dbReference>
<dbReference type="NCBIfam" id="TIGR00089">
    <property type="entry name" value="MiaB/RimO family radical SAM methylthiotransferase"/>
    <property type="match status" value="1"/>
</dbReference>
<keyword evidence="5 15" id="KW-0808">Transferase</keyword>
<evidence type="ECO:0000256" key="9">
    <source>
        <dbReference type="ARBA" id="ARBA00023014"/>
    </source>
</evidence>
<accession>A0A2N0UZG7</accession>
<evidence type="ECO:0000259" key="12">
    <source>
        <dbReference type="PROSITE" id="PS50926"/>
    </source>
</evidence>
<proteinExistence type="predicted"/>
<dbReference type="SFLD" id="SFLDS00029">
    <property type="entry name" value="Radical_SAM"/>
    <property type="match status" value="1"/>
</dbReference>
<protein>
    <recommendedName>
        <fullName evidence="3">tRNA (N(6)-L-threonylcarbamoyladenosine(37)-C(2))-methylthiotransferase</fullName>
        <ecNumber evidence="3">2.8.4.5</ecNumber>
    </recommendedName>
    <alternativeName>
        <fullName evidence="10">tRNA-t(6)A37 methylthiotransferase</fullName>
    </alternativeName>
</protein>
<dbReference type="Gene3D" id="3.80.30.20">
    <property type="entry name" value="tm_1862 like domain"/>
    <property type="match status" value="1"/>
</dbReference>
<dbReference type="InterPro" id="IPR020612">
    <property type="entry name" value="Methylthiotransferase_CS"/>
</dbReference>
<dbReference type="PROSITE" id="PS51449">
    <property type="entry name" value="MTTASE_N"/>
    <property type="match status" value="1"/>
</dbReference>
<dbReference type="SFLD" id="SFLDG01082">
    <property type="entry name" value="B12-binding_domain_containing"/>
    <property type="match status" value="1"/>
</dbReference>
<keyword evidence="6" id="KW-0949">S-adenosyl-L-methionine</keyword>
<dbReference type="GO" id="GO:0051539">
    <property type="term" value="F:4 iron, 4 sulfur cluster binding"/>
    <property type="evidence" value="ECO:0007669"/>
    <property type="project" value="UniProtKB-KW"/>
</dbReference>
<dbReference type="PROSITE" id="PS01278">
    <property type="entry name" value="MTTASE_RADICAL"/>
    <property type="match status" value="1"/>
</dbReference>
<sequence>MNFNIITLGCKVNQYESQAMREDMLKNGFLLSDDRDRADITIVNSCTVTSVSDAKNRKILNRVRRENPDGIVILTGCMPQAFPEVSENFSNCDIVLGNAKRAELVPSIYKFLEEKQKFVHITEHIGKGEKYENLSVSSLGEHTRAFIKIEDGCNRFCSYCIIPYARGRVRSKSLEDLKAELIQVAANGYREVVLVGINLSAYGLDEDFDLADAVECACSVDGIDRVRLGSIEPERMDKEMIARLAAQPKFCPQFHLSLQSGCDNTLKAMNRHYNCAEYAEIVTNLRNAFENSSMTTDVMVGFAGETEEDFNASLKFVKSIGFAKVHIFPYSRRKGTVADKAPNQIDPQIKEQRAKIMEQVCDETRREFLKEQVGLCESVLVERLRHGYLEGYTKNYTPVHINSEDTNLCGKIIDVKITKSFDDYCDAELV</sequence>
<dbReference type="Gene3D" id="3.40.50.12160">
    <property type="entry name" value="Methylthiotransferase, N-terminal domain"/>
    <property type="match status" value="1"/>
</dbReference>
<evidence type="ECO:0000256" key="8">
    <source>
        <dbReference type="ARBA" id="ARBA00023004"/>
    </source>
</evidence>
<comment type="catalytic activity">
    <reaction evidence="11">
        <text>N(6)-L-threonylcarbamoyladenosine(37) in tRNA + (sulfur carrier)-SH + AH2 + 2 S-adenosyl-L-methionine = 2-methylsulfanyl-N(6)-L-threonylcarbamoyladenosine(37) in tRNA + (sulfur carrier)-H + 5'-deoxyadenosine + L-methionine + A + S-adenosyl-L-homocysteine + 2 H(+)</text>
        <dbReference type="Rhea" id="RHEA:37075"/>
        <dbReference type="Rhea" id="RHEA-COMP:10163"/>
        <dbReference type="Rhea" id="RHEA-COMP:11092"/>
        <dbReference type="Rhea" id="RHEA-COMP:14737"/>
        <dbReference type="Rhea" id="RHEA-COMP:14739"/>
        <dbReference type="ChEBI" id="CHEBI:13193"/>
        <dbReference type="ChEBI" id="CHEBI:15378"/>
        <dbReference type="ChEBI" id="CHEBI:17319"/>
        <dbReference type="ChEBI" id="CHEBI:17499"/>
        <dbReference type="ChEBI" id="CHEBI:29917"/>
        <dbReference type="ChEBI" id="CHEBI:57844"/>
        <dbReference type="ChEBI" id="CHEBI:57856"/>
        <dbReference type="ChEBI" id="CHEBI:59789"/>
        <dbReference type="ChEBI" id="CHEBI:64428"/>
        <dbReference type="ChEBI" id="CHEBI:74418"/>
        <dbReference type="ChEBI" id="CHEBI:74420"/>
        <dbReference type="EC" id="2.8.4.5"/>
    </reaction>
</comment>
<evidence type="ECO:0000256" key="6">
    <source>
        <dbReference type="ARBA" id="ARBA00022691"/>
    </source>
</evidence>
<keyword evidence="4" id="KW-0004">4Fe-4S</keyword>
<feature type="domain" description="Radical SAM core" evidence="14">
    <location>
        <begin position="139"/>
        <end position="367"/>
    </location>
</feature>
<dbReference type="Proteomes" id="UP000233425">
    <property type="component" value="Unassembled WGS sequence"/>
</dbReference>
<dbReference type="Pfam" id="PF04055">
    <property type="entry name" value="Radical_SAM"/>
    <property type="match status" value="1"/>
</dbReference>
<comment type="caution">
    <text evidence="15">The sequence shown here is derived from an EMBL/GenBank/DDBJ whole genome shotgun (WGS) entry which is preliminary data.</text>
</comment>
<dbReference type="SUPFAM" id="SSF102114">
    <property type="entry name" value="Radical SAM enzymes"/>
    <property type="match status" value="1"/>
</dbReference>
<dbReference type="EC" id="2.8.4.5" evidence="3"/>
<dbReference type="SFLD" id="SFLDG01061">
    <property type="entry name" value="methylthiotransferase"/>
    <property type="match status" value="1"/>
</dbReference>
<dbReference type="InterPro" id="IPR013848">
    <property type="entry name" value="Methylthiotransferase_N"/>
</dbReference>
<evidence type="ECO:0000256" key="5">
    <source>
        <dbReference type="ARBA" id="ARBA00022679"/>
    </source>
</evidence>
<evidence type="ECO:0000256" key="1">
    <source>
        <dbReference type="ARBA" id="ARBA00001966"/>
    </source>
</evidence>
<dbReference type="InterPro" id="IPR002792">
    <property type="entry name" value="TRAM_dom"/>
</dbReference>
<keyword evidence="8" id="KW-0408">Iron</keyword>
<dbReference type="InterPro" id="IPR006467">
    <property type="entry name" value="MiaB-like_bact"/>
</dbReference>
<reference evidence="15" key="1">
    <citation type="journal article" date="2018" name="Environ. Microbiol.">
        <title>Sporulation capability and amylosome conservation among diverse human colonic and rumen isolates of the keystone starch-degrader Ruminococcus bromii.</title>
        <authorList>
            <person name="Mukhopadhya I."/>
            <person name="Morais S."/>
            <person name="Laverde-Gomez J."/>
            <person name="Sheridan P.O."/>
            <person name="Walker A.W."/>
            <person name="Kelly W."/>
            <person name="Klieve A.V."/>
            <person name="Ouwerkerk D."/>
            <person name="Duncan S.H."/>
            <person name="Louis P."/>
            <person name="Koropatkin N."/>
            <person name="Cockburn D."/>
            <person name="Kibler R."/>
            <person name="Cooper P.J."/>
            <person name="Sandoval C."/>
            <person name="Crost E."/>
            <person name="Juge N."/>
            <person name="Bayer E.A."/>
            <person name="Flint H.J."/>
        </authorList>
    </citation>
    <scope>NUCLEOTIDE SEQUENCE [LARGE SCALE GENOMIC DNA]</scope>
    <source>
        <strain evidence="15">ATCC 27255</strain>
    </source>
</reference>
<feature type="domain" description="TRAM" evidence="12">
    <location>
        <begin position="370"/>
        <end position="430"/>
    </location>
</feature>
<evidence type="ECO:0000256" key="3">
    <source>
        <dbReference type="ARBA" id="ARBA00013273"/>
    </source>
</evidence>
<name>A0A2N0UZG7_9FIRM</name>
<dbReference type="PANTHER" id="PTHR11918">
    <property type="entry name" value="RADICAL SAM PROTEINS"/>
    <property type="match status" value="1"/>
</dbReference>
<organism evidence="15 16">
    <name type="scientific">Ruminococcus bromii</name>
    <dbReference type="NCBI Taxonomy" id="40518"/>
    <lineage>
        <taxon>Bacteria</taxon>
        <taxon>Bacillati</taxon>
        <taxon>Bacillota</taxon>
        <taxon>Clostridia</taxon>
        <taxon>Eubacteriales</taxon>
        <taxon>Oscillospiraceae</taxon>
        <taxon>Ruminococcus</taxon>
    </lineage>
</organism>
<dbReference type="PROSITE" id="PS50926">
    <property type="entry name" value="TRAM"/>
    <property type="match status" value="1"/>
</dbReference>
<dbReference type="PANTHER" id="PTHR11918:SF45">
    <property type="entry name" value="THREONYLCARBAMOYLADENOSINE TRNA METHYLTHIOTRANSFERASE"/>
    <property type="match status" value="1"/>
</dbReference>
<dbReference type="InterPro" id="IPR058240">
    <property type="entry name" value="rSAM_sf"/>
</dbReference>
<dbReference type="NCBIfam" id="TIGR01579">
    <property type="entry name" value="MiaB-like-C"/>
    <property type="match status" value="1"/>
</dbReference>
<evidence type="ECO:0000256" key="7">
    <source>
        <dbReference type="ARBA" id="ARBA00022723"/>
    </source>
</evidence>
<dbReference type="InterPro" id="IPR006638">
    <property type="entry name" value="Elp3/MiaA/NifB-like_rSAM"/>
</dbReference>
<dbReference type="SMART" id="SM00729">
    <property type="entry name" value="Elp3"/>
    <property type="match status" value="1"/>
</dbReference>
<dbReference type="Pfam" id="PF00919">
    <property type="entry name" value="UPF0004"/>
    <property type="match status" value="1"/>
</dbReference>
<comment type="function">
    <text evidence="2">Catalyzes the methylthiolation of N6-threonylcarbamoyladenosine (t(6)A), leading to the formation of 2-methylthio-N6-threonylcarbamoyladenosine (ms(2)t(6)A) at position 37 in tRNAs that read codons beginning with adenine.</text>
</comment>
<keyword evidence="16" id="KW-1185">Reference proteome</keyword>
<gene>
    <name evidence="15" type="primary">mtaB</name>
    <name evidence="15" type="ORF">RBATCC27255_00344</name>
</gene>
<dbReference type="PROSITE" id="PS51918">
    <property type="entry name" value="RADICAL_SAM"/>
    <property type="match status" value="1"/>
</dbReference>
<feature type="domain" description="MTTase N-terminal" evidence="13">
    <location>
        <begin position="1"/>
        <end position="114"/>
    </location>
</feature>
<evidence type="ECO:0000256" key="2">
    <source>
        <dbReference type="ARBA" id="ARBA00002399"/>
    </source>
</evidence>
<dbReference type="EMBL" id="NNSR01000026">
    <property type="protein sequence ID" value="PKD32396.1"/>
    <property type="molecule type" value="Genomic_DNA"/>
</dbReference>
<evidence type="ECO:0000313" key="15">
    <source>
        <dbReference type="EMBL" id="PKD32396.1"/>
    </source>
</evidence>
<dbReference type="FunFam" id="3.80.30.20:FF:000001">
    <property type="entry name" value="tRNA-2-methylthio-N(6)-dimethylallyladenosine synthase 2"/>
    <property type="match status" value="1"/>
</dbReference>